<dbReference type="GeneID" id="98666783"/>
<reference evidence="5 6" key="1">
    <citation type="submission" date="2016-10" db="EMBL/GenBank/DDBJ databases">
        <authorList>
            <person name="de Groot N.N."/>
        </authorList>
    </citation>
    <scope>NUCLEOTIDE SEQUENCE [LARGE SCALE GENOMIC DNA]</scope>
    <source>
        <strain evidence="5 6">CGMCC 1.8891</strain>
    </source>
</reference>
<evidence type="ECO:0000256" key="2">
    <source>
        <dbReference type="ARBA" id="ARBA00023125"/>
    </source>
</evidence>
<name>A0A1I3WK28_9RHOB</name>
<dbReference type="PRINTS" id="PR00040">
    <property type="entry name" value="HTHMERR"/>
</dbReference>
<dbReference type="Gene3D" id="1.10.1660.10">
    <property type="match status" value="1"/>
</dbReference>
<accession>A0A1I3WK28</accession>
<dbReference type="InterPro" id="IPR000551">
    <property type="entry name" value="MerR-type_HTH_dom"/>
</dbReference>
<dbReference type="OrthoDB" id="9802944at2"/>
<sequence length="136" mass="15264">MTDKNIRIGELARLTGTKVPTIRYYEQIGLMPEPLRTASNQRVYGEAQVQRLRFIRRCRALGFSIEQICELVELSSETERPCEEVDILTRRHLDEVEAKIADLSALAQDLRALSQRCQGGGLISCCGVLDGLNKSV</sequence>
<protein>
    <submittedName>
        <fullName evidence="5">DNA-binding transcriptional regulator, MerR family</fullName>
    </submittedName>
</protein>
<feature type="domain" description="HTH merR-type" evidence="4">
    <location>
        <begin position="5"/>
        <end position="74"/>
    </location>
</feature>
<dbReference type="PROSITE" id="PS50937">
    <property type="entry name" value="HTH_MERR_2"/>
    <property type="match status" value="1"/>
</dbReference>
<dbReference type="Pfam" id="PF00376">
    <property type="entry name" value="MerR"/>
    <property type="match status" value="1"/>
</dbReference>
<keyword evidence="6" id="KW-1185">Reference proteome</keyword>
<keyword evidence="3" id="KW-0804">Transcription</keyword>
<dbReference type="InterPro" id="IPR047057">
    <property type="entry name" value="MerR_fam"/>
</dbReference>
<proteinExistence type="predicted"/>
<dbReference type="SUPFAM" id="SSF46955">
    <property type="entry name" value="Putative DNA-binding domain"/>
    <property type="match status" value="1"/>
</dbReference>
<gene>
    <name evidence="5" type="ORF">SAMN04488138_1279</name>
</gene>
<evidence type="ECO:0000259" key="4">
    <source>
        <dbReference type="PROSITE" id="PS50937"/>
    </source>
</evidence>
<evidence type="ECO:0000256" key="1">
    <source>
        <dbReference type="ARBA" id="ARBA00023015"/>
    </source>
</evidence>
<dbReference type="PANTHER" id="PTHR30204">
    <property type="entry name" value="REDOX-CYCLING DRUG-SENSING TRANSCRIPTIONAL ACTIVATOR SOXR"/>
    <property type="match status" value="1"/>
</dbReference>
<dbReference type="PANTHER" id="PTHR30204:SF94">
    <property type="entry name" value="HEAVY METAL-DEPENDENT TRANSCRIPTIONAL REGULATOR HI_0293-RELATED"/>
    <property type="match status" value="1"/>
</dbReference>
<dbReference type="GO" id="GO:0003700">
    <property type="term" value="F:DNA-binding transcription factor activity"/>
    <property type="evidence" value="ECO:0007669"/>
    <property type="project" value="InterPro"/>
</dbReference>
<dbReference type="SMART" id="SM00422">
    <property type="entry name" value="HTH_MERR"/>
    <property type="match status" value="1"/>
</dbReference>
<dbReference type="InterPro" id="IPR015358">
    <property type="entry name" value="Tscrpt_reg_MerR_DNA-bd"/>
</dbReference>
<evidence type="ECO:0000313" key="6">
    <source>
        <dbReference type="Proteomes" id="UP000183299"/>
    </source>
</evidence>
<dbReference type="CDD" id="cd04785">
    <property type="entry name" value="HTH_CadR-PbrR-like"/>
    <property type="match status" value="1"/>
</dbReference>
<dbReference type="Pfam" id="PF09278">
    <property type="entry name" value="MerR-DNA-bind"/>
    <property type="match status" value="1"/>
</dbReference>
<keyword evidence="2 5" id="KW-0238">DNA-binding</keyword>
<dbReference type="RefSeq" id="WP_066606658.1">
    <property type="nucleotide sequence ID" value="NZ_FORY01000027.1"/>
</dbReference>
<dbReference type="Proteomes" id="UP000183299">
    <property type="component" value="Unassembled WGS sequence"/>
</dbReference>
<evidence type="ECO:0000313" key="5">
    <source>
        <dbReference type="EMBL" id="SFK08044.1"/>
    </source>
</evidence>
<keyword evidence="1" id="KW-0805">Transcription regulation</keyword>
<dbReference type="AlphaFoldDB" id="A0A1I3WK28"/>
<evidence type="ECO:0000256" key="3">
    <source>
        <dbReference type="ARBA" id="ARBA00023163"/>
    </source>
</evidence>
<dbReference type="GO" id="GO:0003677">
    <property type="term" value="F:DNA binding"/>
    <property type="evidence" value="ECO:0007669"/>
    <property type="project" value="UniProtKB-KW"/>
</dbReference>
<dbReference type="STRING" id="576117.SAMN04488138_1279"/>
<organism evidence="5 6">
    <name type="scientific">Celeribacter halophilus</name>
    <dbReference type="NCBI Taxonomy" id="576117"/>
    <lineage>
        <taxon>Bacteria</taxon>
        <taxon>Pseudomonadati</taxon>
        <taxon>Pseudomonadota</taxon>
        <taxon>Alphaproteobacteria</taxon>
        <taxon>Rhodobacterales</taxon>
        <taxon>Roseobacteraceae</taxon>
        <taxon>Celeribacter</taxon>
    </lineage>
</organism>
<dbReference type="EMBL" id="FORY01000027">
    <property type="protein sequence ID" value="SFK08044.1"/>
    <property type="molecule type" value="Genomic_DNA"/>
</dbReference>
<dbReference type="InterPro" id="IPR009061">
    <property type="entry name" value="DNA-bd_dom_put_sf"/>
</dbReference>